<accession>A0A182WPK7</accession>
<feature type="region of interest" description="Disordered" evidence="1">
    <location>
        <begin position="84"/>
        <end position="113"/>
    </location>
</feature>
<evidence type="ECO:0000256" key="1">
    <source>
        <dbReference type="SAM" id="MobiDB-lite"/>
    </source>
</evidence>
<protein>
    <submittedName>
        <fullName evidence="2">Uncharacterized protein</fullName>
    </submittedName>
</protein>
<sequence length="143" mass="16113">SSSSSSNQQQPAVSSQQSEFGKVTRGISLACLASLSERRGQQVAAVARFPRVVSSVWNPFSVSFFLSRATRDCARPLTKVRIGDCERPPRGNGIERRKTNEKKKQQKYRETGRSFSLRLEKQCTRTISMELGRFHKAHQSLPK</sequence>
<reference evidence="3" key="1">
    <citation type="submission" date="2013-03" db="EMBL/GenBank/DDBJ databases">
        <title>The Genome Sequence of Anopheles minimus MINIMUS1.</title>
        <authorList>
            <consortium name="The Broad Institute Genomics Platform"/>
            <person name="Neafsey D.E."/>
            <person name="Walton C."/>
            <person name="Walker B."/>
            <person name="Young S.K."/>
            <person name="Zeng Q."/>
            <person name="Gargeya S."/>
            <person name="Fitzgerald M."/>
            <person name="Haas B."/>
            <person name="Abouelleil A."/>
            <person name="Allen A.W."/>
            <person name="Alvarado L."/>
            <person name="Arachchi H.M."/>
            <person name="Berlin A.M."/>
            <person name="Chapman S.B."/>
            <person name="Gainer-Dewar J."/>
            <person name="Goldberg J."/>
            <person name="Griggs A."/>
            <person name="Gujja S."/>
            <person name="Hansen M."/>
            <person name="Howarth C."/>
            <person name="Imamovic A."/>
            <person name="Ireland A."/>
            <person name="Larimer J."/>
            <person name="McCowan C."/>
            <person name="Murphy C."/>
            <person name="Pearson M."/>
            <person name="Poon T.W."/>
            <person name="Priest M."/>
            <person name="Roberts A."/>
            <person name="Saif S."/>
            <person name="Shea T."/>
            <person name="Sisk P."/>
            <person name="Sykes S."/>
            <person name="Wortman J."/>
            <person name="Nusbaum C."/>
            <person name="Birren B."/>
        </authorList>
    </citation>
    <scope>NUCLEOTIDE SEQUENCE [LARGE SCALE GENOMIC DNA]</scope>
    <source>
        <strain evidence="3">MINIMUS1</strain>
    </source>
</reference>
<name>A0A182WPK7_9DIPT</name>
<proteinExistence type="predicted"/>
<evidence type="ECO:0000313" key="3">
    <source>
        <dbReference type="Proteomes" id="UP000075920"/>
    </source>
</evidence>
<evidence type="ECO:0000313" key="2">
    <source>
        <dbReference type="EnsemblMetazoa" id="AMIN014604-PA"/>
    </source>
</evidence>
<keyword evidence="3" id="KW-1185">Reference proteome</keyword>
<dbReference type="EnsemblMetazoa" id="AMIN014604-RA">
    <property type="protein sequence ID" value="AMIN014604-PA"/>
    <property type="gene ID" value="AMIN014604"/>
</dbReference>
<organism evidence="2 3">
    <name type="scientific">Anopheles minimus</name>
    <dbReference type="NCBI Taxonomy" id="112268"/>
    <lineage>
        <taxon>Eukaryota</taxon>
        <taxon>Metazoa</taxon>
        <taxon>Ecdysozoa</taxon>
        <taxon>Arthropoda</taxon>
        <taxon>Hexapoda</taxon>
        <taxon>Insecta</taxon>
        <taxon>Pterygota</taxon>
        <taxon>Neoptera</taxon>
        <taxon>Endopterygota</taxon>
        <taxon>Diptera</taxon>
        <taxon>Nematocera</taxon>
        <taxon>Culicoidea</taxon>
        <taxon>Culicidae</taxon>
        <taxon>Anophelinae</taxon>
        <taxon>Anopheles</taxon>
    </lineage>
</organism>
<dbReference type="Proteomes" id="UP000075920">
    <property type="component" value="Unassembled WGS sequence"/>
</dbReference>
<dbReference type="AlphaFoldDB" id="A0A182WPK7"/>
<reference evidence="2" key="2">
    <citation type="submission" date="2020-05" db="UniProtKB">
        <authorList>
            <consortium name="EnsemblMetazoa"/>
        </authorList>
    </citation>
    <scope>IDENTIFICATION</scope>
    <source>
        <strain evidence="2">MINIMUS1</strain>
    </source>
</reference>
<dbReference type="VEuPathDB" id="VectorBase:AMIN014604"/>
<feature type="compositionally biased region" description="Basic and acidic residues" evidence="1">
    <location>
        <begin position="84"/>
        <end position="98"/>
    </location>
</feature>